<feature type="region of interest" description="Disordered" evidence="1">
    <location>
        <begin position="259"/>
        <end position="294"/>
    </location>
</feature>
<dbReference type="Gene3D" id="3.20.20.80">
    <property type="entry name" value="Glycosidases"/>
    <property type="match status" value="1"/>
</dbReference>
<gene>
    <name evidence="2" type="ORF">HPB51_004988</name>
</gene>
<protein>
    <submittedName>
        <fullName evidence="2">Uncharacterized protein</fullName>
    </submittedName>
</protein>
<dbReference type="Gene3D" id="3.10.50.10">
    <property type="match status" value="1"/>
</dbReference>
<organism evidence="2 3">
    <name type="scientific">Rhipicephalus microplus</name>
    <name type="common">Cattle tick</name>
    <name type="synonym">Boophilus microplus</name>
    <dbReference type="NCBI Taxonomy" id="6941"/>
    <lineage>
        <taxon>Eukaryota</taxon>
        <taxon>Metazoa</taxon>
        <taxon>Ecdysozoa</taxon>
        <taxon>Arthropoda</taxon>
        <taxon>Chelicerata</taxon>
        <taxon>Arachnida</taxon>
        <taxon>Acari</taxon>
        <taxon>Parasitiformes</taxon>
        <taxon>Ixodida</taxon>
        <taxon>Ixodoidea</taxon>
        <taxon>Ixodidae</taxon>
        <taxon>Rhipicephalinae</taxon>
        <taxon>Rhipicephalus</taxon>
        <taxon>Boophilus</taxon>
    </lineage>
</organism>
<feature type="compositionally biased region" description="Basic and acidic residues" evidence="1">
    <location>
        <begin position="276"/>
        <end position="292"/>
    </location>
</feature>
<reference evidence="2" key="2">
    <citation type="submission" date="2021-09" db="EMBL/GenBank/DDBJ databases">
        <authorList>
            <person name="Jia N."/>
            <person name="Wang J."/>
            <person name="Shi W."/>
            <person name="Du L."/>
            <person name="Sun Y."/>
            <person name="Zhan W."/>
            <person name="Jiang J."/>
            <person name="Wang Q."/>
            <person name="Zhang B."/>
            <person name="Ji P."/>
            <person name="Sakyi L.B."/>
            <person name="Cui X."/>
            <person name="Yuan T."/>
            <person name="Jiang B."/>
            <person name="Yang W."/>
            <person name="Lam T.T.-Y."/>
            <person name="Chang Q."/>
            <person name="Ding S."/>
            <person name="Wang X."/>
            <person name="Zhu J."/>
            <person name="Ruan X."/>
            <person name="Zhao L."/>
            <person name="Wei J."/>
            <person name="Que T."/>
            <person name="Du C."/>
            <person name="Cheng J."/>
            <person name="Dai P."/>
            <person name="Han X."/>
            <person name="Huang E."/>
            <person name="Gao Y."/>
            <person name="Liu J."/>
            <person name="Shao H."/>
            <person name="Ye R."/>
            <person name="Li L."/>
            <person name="Wei W."/>
            <person name="Wang X."/>
            <person name="Wang C."/>
            <person name="Huo Q."/>
            <person name="Li W."/>
            <person name="Guo W."/>
            <person name="Chen H."/>
            <person name="Chen S."/>
            <person name="Zhou L."/>
            <person name="Zhou L."/>
            <person name="Ni X."/>
            <person name="Tian J."/>
            <person name="Zhou Y."/>
            <person name="Sheng Y."/>
            <person name="Liu T."/>
            <person name="Pan Y."/>
            <person name="Xia L."/>
            <person name="Li J."/>
            <person name="Zhao F."/>
            <person name="Cao W."/>
        </authorList>
    </citation>
    <scope>NUCLEOTIDE SEQUENCE</scope>
    <source>
        <strain evidence="2">Rmic-2018</strain>
        <tissue evidence="2">Larvae</tissue>
    </source>
</reference>
<dbReference type="Proteomes" id="UP000821866">
    <property type="component" value="Chromosome 1"/>
</dbReference>
<dbReference type="InterPro" id="IPR029070">
    <property type="entry name" value="Chitinase_insertion_sf"/>
</dbReference>
<feature type="region of interest" description="Disordered" evidence="1">
    <location>
        <begin position="1"/>
        <end position="39"/>
    </location>
</feature>
<dbReference type="EMBL" id="JABSTU010000001">
    <property type="protein sequence ID" value="KAH8039063.1"/>
    <property type="molecule type" value="Genomic_DNA"/>
</dbReference>
<proteinExistence type="predicted"/>
<keyword evidence="3" id="KW-1185">Reference proteome</keyword>
<dbReference type="AlphaFoldDB" id="A0A9J6EXR8"/>
<name>A0A9J6EXR8_RHIMP</name>
<sequence length="568" mass="62858">MYHTEAKKPSPGSNQEHLVTIDSAGHLRMPTATESDGRNSSFHLEARVLDTLPVGYAKSEANISANALSAMPEESGSRGWTEGRRSAGDLRTRQSVSKDRAYQARQWHQEFTVEGRGNFEQLRKVAKDDGNTKPSQQGTLPQGMYRPDTKKKAIWEVPEGPSMKAHPTDVTPFAKKLREIPSFGWFDLLRVLNHIADEFAKFLDRREQRGDQDRIYTIIGSEDELIDADKAITGIIDSQGSSATATEADGIRVERDVKNISGSTDSGDKGATVLATRDEADTSKRPAEEGRPRISSAKAGSPLYCSFGPMYLGPLPRALCSYFIVYDSVYYDSNRKLFRVAFRGVGAVPSRSRRSCALTSRSPRTYLSQTRVLVSEFPVAMVFASKARALIQEGSLSGLAFDLSLATDYDARSRATLPQGNAMWLADSLRLVYPDCHHVCLSVSLAVHKFNVSNLDDANCSLTPGVGSLATHVNTEVSYSELCEELGDPHRHFDEATLSTYVHIGKAWLGFDDDTSIEIKIDKLSRKHRLGCLLADSVDLDDFRNVCQKGDFPRLRLLKRAVFSGEHR</sequence>
<evidence type="ECO:0000313" key="3">
    <source>
        <dbReference type="Proteomes" id="UP000821866"/>
    </source>
</evidence>
<accession>A0A9J6EXR8</accession>
<comment type="caution">
    <text evidence="2">The sequence shown here is derived from an EMBL/GenBank/DDBJ whole genome shotgun (WGS) entry which is preliminary data.</text>
</comment>
<reference evidence="2" key="1">
    <citation type="journal article" date="2020" name="Cell">
        <title>Large-Scale Comparative Analyses of Tick Genomes Elucidate Their Genetic Diversity and Vector Capacities.</title>
        <authorList>
            <consortium name="Tick Genome and Microbiome Consortium (TIGMIC)"/>
            <person name="Jia N."/>
            <person name="Wang J."/>
            <person name="Shi W."/>
            <person name="Du L."/>
            <person name="Sun Y."/>
            <person name="Zhan W."/>
            <person name="Jiang J.F."/>
            <person name="Wang Q."/>
            <person name="Zhang B."/>
            <person name="Ji P."/>
            <person name="Bell-Sakyi L."/>
            <person name="Cui X.M."/>
            <person name="Yuan T.T."/>
            <person name="Jiang B.G."/>
            <person name="Yang W.F."/>
            <person name="Lam T.T."/>
            <person name="Chang Q.C."/>
            <person name="Ding S.J."/>
            <person name="Wang X.J."/>
            <person name="Zhu J.G."/>
            <person name="Ruan X.D."/>
            <person name="Zhao L."/>
            <person name="Wei J.T."/>
            <person name="Ye R.Z."/>
            <person name="Que T.C."/>
            <person name="Du C.H."/>
            <person name="Zhou Y.H."/>
            <person name="Cheng J.X."/>
            <person name="Dai P.F."/>
            <person name="Guo W.B."/>
            <person name="Han X.H."/>
            <person name="Huang E.J."/>
            <person name="Li L.F."/>
            <person name="Wei W."/>
            <person name="Gao Y.C."/>
            <person name="Liu J.Z."/>
            <person name="Shao H.Z."/>
            <person name="Wang X."/>
            <person name="Wang C.C."/>
            <person name="Yang T.C."/>
            <person name="Huo Q.B."/>
            <person name="Li W."/>
            <person name="Chen H.Y."/>
            <person name="Chen S.E."/>
            <person name="Zhou L.G."/>
            <person name="Ni X.B."/>
            <person name="Tian J.H."/>
            <person name="Sheng Y."/>
            <person name="Liu T."/>
            <person name="Pan Y.S."/>
            <person name="Xia L.Y."/>
            <person name="Li J."/>
            <person name="Zhao F."/>
            <person name="Cao W.C."/>
        </authorList>
    </citation>
    <scope>NUCLEOTIDE SEQUENCE</scope>
    <source>
        <strain evidence="2">Rmic-2018</strain>
    </source>
</reference>
<evidence type="ECO:0000256" key="1">
    <source>
        <dbReference type="SAM" id="MobiDB-lite"/>
    </source>
</evidence>
<feature type="region of interest" description="Disordered" evidence="1">
    <location>
        <begin position="126"/>
        <end position="146"/>
    </location>
</feature>
<feature type="region of interest" description="Disordered" evidence="1">
    <location>
        <begin position="67"/>
        <end position="89"/>
    </location>
</feature>
<evidence type="ECO:0000313" key="2">
    <source>
        <dbReference type="EMBL" id="KAH8039063.1"/>
    </source>
</evidence>